<dbReference type="AlphaFoldDB" id="A0A1I0IRI2"/>
<organism evidence="1 2">
    <name type="scientific">Hymenobacter actinosclerus</name>
    <dbReference type="NCBI Taxonomy" id="82805"/>
    <lineage>
        <taxon>Bacteria</taxon>
        <taxon>Pseudomonadati</taxon>
        <taxon>Bacteroidota</taxon>
        <taxon>Cytophagia</taxon>
        <taxon>Cytophagales</taxon>
        <taxon>Hymenobacteraceae</taxon>
        <taxon>Hymenobacter</taxon>
    </lineage>
</organism>
<evidence type="ECO:0008006" key="3">
    <source>
        <dbReference type="Google" id="ProtNLM"/>
    </source>
</evidence>
<reference evidence="2" key="1">
    <citation type="submission" date="2016-10" db="EMBL/GenBank/DDBJ databases">
        <authorList>
            <person name="Varghese N."/>
            <person name="Submissions S."/>
        </authorList>
    </citation>
    <scope>NUCLEOTIDE SEQUENCE [LARGE SCALE GENOMIC DNA]</scope>
    <source>
        <strain evidence="2">DSM 15310</strain>
    </source>
</reference>
<name>A0A1I0IRI2_9BACT</name>
<dbReference type="EMBL" id="FOHS01000005">
    <property type="protein sequence ID" value="SET99727.1"/>
    <property type="molecule type" value="Genomic_DNA"/>
</dbReference>
<keyword evidence="2" id="KW-1185">Reference proteome</keyword>
<accession>A0A1I0IRI2</accession>
<protein>
    <recommendedName>
        <fullName evidence="3">SCP domain-containing protein</fullName>
    </recommendedName>
</protein>
<gene>
    <name evidence="1" type="ORF">SAMN04487998_3462</name>
</gene>
<sequence>MVLMHDYQCLPKRQRHLFRRGAKWVCVWSIMLLGDGVSANEVVPPATQEVGQYQFQLLLNKEYIAALNQRRQHHAPGSAPARFDLTLMRSAALFNRKLDVEDTLCHDLNNRTSELCGSLENVRSWKPRELAQHILAQLAASPPHEAVQTDDHDMLYVGISSSTKRFVVRLSNTPSSRSNNQ</sequence>
<evidence type="ECO:0000313" key="1">
    <source>
        <dbReference type="EMBL" id="SET99727.1"/>
    </source>
</evidence>
<proteinExistence type="predicted"/>
<evidence type="ECO:0000313" key="2">
    <source>
        <dbReference type="Proteomes" id="UP000198697"/>
    </source>
</evidence>
<dbReference type="Proteomes" id="UP000198697">
    <property type="component" value="Unassembled WGS sequence"/>
</dbReference>